<dbReference type="InterPro" id="IPR011990">
    <property type="entry name" value="TPR-like_helical_dom_sf"/>
</dbReference>
<dbReference type="Proteomes" id="UP001218218">
    <property type="component" value="Unassembled WGS sequence"/>
</dbReference>
<gene>
    <name evidence="1" type="ORF">DFH08DRAFT_945524</name>
</gene>
<dbReference type="AlphaFoldDB" id="A0AAD6Z0P4"/>
<dbReference type="Gene3D" id="1.20.930.20">
    <property type="entry name" value="Adaptor protein Cbl, N-terminal domain"/>
    <property type="match status" value="1"/>
</dbReference>
<reference evidence="1" key="1">
    <citation type="submission" date="2023-03" db="EMBL/GenBank/DDBJ databases">
        <title>Massive genome expansion in bonnet fungi (Mycena s.s.) driven by repeated elements and novel gene families across ecological guilds.</title>
        <authorList>
            <consortium name="Lawrence Berkeley National Laboratory"/>
            <person name="Harder C.B."/>
            <person name="Miyauchi S."/>
            <person name="Viragh M."/>
            <person name="Kuo A."/>
            <person name="Thoen E."/>
            <person name="Andreopoulos B."/>
            <person name="Lu D."/>
            <person name="Skrede I."/>
            <person name="Drula E."/>
            <person name="Henrissat B."/>
            <person name="Morin E."/>
            <person name="Kohler A."/>
            <person name="Barry K."/>
            <person name="LaButti K."/>
            <person name="Morin E."/>
            <person name="Salamov A."/>
            <person name="Lipzen A."/>
            <person name="Mereny Z."/>
            <person name="Hegedus B."/>
            <person name="Baldrian P."/>
            <person name="Stursova M."/>
            <person name="Weitz H."/>
            <person name="Taylor A."/>
            <person name="Grigoriev I.V."/>
            <person name="Nagy L.G."/>
            <person name="Martin F."/>
            <person name="Kauserud H."/>
        </authorList>
    </citation>
    <scope>NUCLEOTIDE SEQUENCE</scope>
    <source>
        <strain evidence="1">CBHHK002</strain>
    </source>
</reference>
<dbReference type="Gene3D" id="1.25.40.10">
    <property type="entry name" value="Tetratricopeptide repeat domain"/>
    <property type="match status" value="1"/>
</dbReference>
<dbReference type="InterPro" id="IPR059179">
    <property type="entry name" value="MLKL-like_MCAfunc"/>
</dbReference>
<dbReference type="CDD" id="cd21037">
    <property type="entry name" value="MLKL_NTD"/>
    <property type="match status" value="1"/>
</dbReference>
<dbReference type="InterPro" id="IPR036537">
    <property type="entry name" value="Adaptor_Cbl_N_dom_sf"/>
</dbReference>
<dbReference type="GO" id="GO:0007166">
    <property type="term" value="P:cell surface receptor signaling pathway"/>
    <property type="evidence" value="ECO:0007669"/>
    <property type="project" value="InterPro"/>
</dbReference>
<keyword evidence="2" id="KW-1185">Reference proteome</keyword>
<sequence>MPRQSTLKGIRVTNILECLTPALALLKELNDTFEPQFIKSIANTIESLMSMAQNAKWNKNECTQLMENIHPVLYAIISLYLKSETVGSLAPAMLDNIGKFTETLHKIYAFLKAQQDGNKFKHLFRNSEMQNLLQGCYAGLAQAAEVFKIATAPAMISEIGVIKETTQRMHEDLLELIQALSDGSTTSGRSSIFHGRESEVENIMKMLTQESPRIAILGGGGMDNMPLAVDLMAHLSDYEGLSNLLAQWDTERTALLSVGYDRKSNLDTSIQLSLSSPRITSNSKELLSLLSILPNGLSDAELVQSELPIPNILSCKSVLLATSLAYQDSDQRLRSLMPVREHVRQFLSPSTALVQCLCKLFYVLLQLYNKYNGNQLGSVVNQITQNLANFQEVLQRGLYDNALDLKDTIYSISILSSFYRVTGRGGLTLMEHIQSIVSGLDDHHLKIQFMTQVLLSYDYYPTFDREKIITQGISILEHVNNPLLESKFCNALGLYFINSKSDRPQAMQFYQRGLKLAKMCPDSNQECEVLVNMAQIQWMTGEYFAAQIHASEAQRLSQCSANLYDEASALWIEAACLRCLGNFKQSADQLHRSRVMLGVCGLDDGLLDQEIAISQGEIHLQKSEYAEARNIYNQIVETSSPEQDPFPYGISIVNIAHIATMCGDTRELTEEKFEIAKVKFKESLTSLAGQDNETELFCLGRLADIRDWPASEYHPRWPVMYCGRAYKSKDKLELHKALLFLGDMFLATKDGETATNLYIVSLEGFTHMDVHCSRAQCMVKDVAQIDARLSTVDKAHQKSLLELTALSAPDQLLNRETSEIQEVETAMLFQMRNQCEVGEKKRNPLFFFRLKV</sequence>
<protein>
    <submittedName>
        <fullName evidence="1">Uncharacterized protein</fullName>
    </submittedName>
</protein>
<evidence type="ECO:0000313" key="1">
    <source>
        <dbReference type="EMBL" id="KAJ7302844.1"/>
    </source>
</evidence>
<organism evidence="1 2">
    <name type="scientific">Mycena albidolilacea</name>
    <dbReference type="NCBI Taxonomy" id="1033008"/>
    <lineage>
        <taxon>Eukaryota</taxon>
        <taxon>Fungi</taxon>
        <taxon>Dikarya</taxon>
        <taxon>Basidiomycota</taxon>
        <taxon>Agaricomycotina</taxon>
        <taxon>Agaricomycetes</taxon>
        <taxon>Agaricomycetidae</taxon>
        <taxon>Agaricales</taxon>
        <taxon>Marasmiineae</taxon>
        <taxon>Mycenaceae</taxon>
        <taxon>Mycena</taxon>
    </lineage>
</organism>
<name>A0AAD6Z0P4_9AGAR</name>
<dbReference type="EMBL" id="JARIHO010000111">
    <property type="protein sequence ID" value="KAJ7302844.1"/>
    <property type="molecule type" value="Genomic_DNA"/>
</dbReference>
<dbReference type="SUPFAM" id="SSF48452">
    <property type="entry name" value="TPR-like"/>
    <property type="match status" value="1"/>
</dbReference>
<accession>A0AAD6Z0P4</accession>
<comment type="caution">
    <text evidence="1">The sequence shown here is derived from an EMBL/GenBank/DDBJ whole genome shotgun (WGS) entry which is preliminary data.</text>
</comment>
<evidence type="ECO:0000313" key="2">
    <source>
        <dbReference type="Proteomes" id="UP001218218"/>
    </source>
</evidence>
<proteinExistence type="predicted"/>